<organism evidence="2 3">
    <name type="scientific">Streptomyces vastus</name>
    <dbReference type="NCBI Taxonomy" id="285451"/>
    <lineage>
        <taxon>Bacteria</taxon>
        <taxon>Bacillati</taxon>
        <taxon>Actinomycetota</taxon>
        <taxon>Actinomycetes</taxon>
        <taxon>Kitasatosporales</taxon>
        <taxon>Streptomycetaceae</taxon>
        <taxon>Streptomyces</taxon>
    </lineage>
</organism>
<dbReference type="Proteomes" id="UP001500151">
    <property type="component" value="Unassembled WGS sequence"/>
</dbReference>
<comment type="caution">
    <text evidence="2">The sequence shown here is derived from an EMBL/GenBank/DDBJ whole genome shotgun (WGS) entry which is preliminary data.</text>
</comment>
<feature type="signal peptide" evidence="1">
    <location>
        <begin position="1"/>
        <end position="36"/>
    </location>
</feature>
<gene>
    <name evidence="2" type="ORF">GCM10010307_33410</name>
</gene>
<keyword evidence="1" id="KW-0732">Signal</keyword>
<feature type="chain" id="PRO_5045981675" evidence="1">
    <location>
        <begin position="37"/>
        <end position="143"/>
    </location>
</feature>
<accession>A0ABN3QWD1</accession>
<protein>
    <submittedName>
        <fullName evidence="2">Uncharacterized protein</fullName>
    </submittedName>
</protein>
<name>A0ABN3QWD1_9ACTN</name>
<keyword evidence="3" id="KW-1185">Reference proteome</keyword>
<sequence length="143" mass="15042">MRPARLSNLRTSGRRIGAVTLGAAAVVGLLSAPAHAASWSSSLTGAAPGFESRRWFDSGGSTNIRFTGCSDDGSDRLVNVTLRKDVTGPDPTYVRAAFTNCFASRTSTSSGNWSSHGSGNYYFVVNDGASGLRVTVRSLTVNY</sequence>
<dbReference type="EMBL" id="BAAASJ010000033">
    <property type="protein sequence ID" value="GAA2636510.1"/>
    <property type="molecule type" value="Genomic_DNA"/>
</dbReference>
<evidence type="ECO:0000313" key="3">
    <source>
        <dbReference type="Proteomes" id="UP001500151"/>
    </source>
</evidence>
<dbReference type="RefSeq" id="WP_344390880.1">
    <property type="nucleotide sequence ID" value="NZ_BAAASJ010000033.1"/>
</dbReference>
<proteinExistence type="predicted"/>
<reference evidence="2 3" key="1">
    <citation type="journal article" date="2019" name="Int. J. Syst. Evol. Microbiol.">
        <title>The Global Catalogue of Microorganisms (GCM) 10K type strain sequencing project: providing services to taxonomists for standard genome sequencing and annotation.</title>
        <authorList>
            <consortium name="The Broad Institute Genomics Platform"/>
            <consortium name="The Broad Institute Genome Sequencing Center for Infectious Disease"/>
            <person name="Wu L."/>
            <person name="Ma J."/>
        </authorList>
    </citation>
    <scope>NUCLEOTIDE SEQUENCE [LARGE SCALE GENOMIC DNA]</scope>
    <source>
        <strain evidence="2 3">JCM 4524</strain>
    </source>
</reference>
<evidence type="ECO:0000313" key="2">
    <source>
        <dbReference type="EMBL" id="GAA2636510.1"/>
    </source>
</evidence>
<evidence type="ECO:0000256" key="1">
    <source>
        <dbReference type="SAM" id="SignalP"/>
    </source>
</evidence>